<evidence type="ECO:0000256" key="7">
    <source>
        <dbReference type="ARBA" id="ARBA00022989"/>
    </source>
</evidence>
<evidence type="ECO:0000256" key="4">
    <source>
        <dbReference type="ARBA" id="ARBA00022737"/>
    </source>
</evidence>
<feature type="binding site" evidence="9">
    <location>
        <begin position="1165"/>
        <end position="1172"/>
    </location>
    <ligand>
        <name>ATP</name>
        <dbReference type="ChEBI" id="CHEBI:30616"/>
    </ligand>
</feature>
<keyword evidence="5 9" id="KW-0547">Nucleotide-binding</keyword>
<dbReference type="InterPro" id="IPR050206">
    <property type="entry name" value="FtsK/SpoIIIE/SftA"/>
</dbReference>
<keyword evidence="4" id="KW-0677">Repeat</keyword>
<evidence type="ECO:0000256" key="3">
    <source>
        <dbReference type="ARBA" id="ARBA00022692"/>
    </source>
</evidence>
<evidence type="ECO:0000313" key="14">
    <source>
        <dbReference type="Proteomes" id="UP000778578"/>
    </source>
</evidence>
<keyword evidence="8 11" id="KW-0472">Membrane</keyword>
<dbReference type="InterPro" id="IPR023837">
    <property type="entry name" value="EccCb-like_Actinobacteria"/>
</dbReference>
<comment type="caution">
    <text evidence="13">The sequence shown here is derived from an EMBL/GenBank/DDBJ whole genome shotgun (WGS) entry which is preliminary data.</text>
</comment>
<feature type="domain" description="FtsK" evidence="12">
    <location>
        <begin position="460"/>
        <end position="660"/>
    </location>
</feature>
<evidence type="ECO:0000256" key="5">
    <source>
        <dbReference type="ARBA" id="ARBA00022741"/>
    </source>
</evidence>
<dbReference type="Proteomes" id="UP000778578">
    <property type="component" value="Unassembled WGS sequence"/>
</dbReference>
<dbReference type="EMBL" id="JAINZZ010000005">
    <property type="protein sequence ID" value="MBY8877398.1"/>
    <property type="molecule type" value="Genomic_DNA"/>
</dbReference>
<dbReference type="RefSeq" id="WP_222961574.1">
    <property type="nucleotide sequence ID" value="NZ_JAINZZ010000005.1"/>
</dbReference>
<evidence type="ECO:0000256" key="2">
    <source>
        <dbReference type="ARBA" id="ARBA00022475"/>
    </source>
</evidence>
<dbReference type="NCBIfam" id="TIGR03924">
    <property type="entry name" value="T7SS_EccC_a"/>
    <property type="match status" value="1"/>
</dbReference>
<feature type="region of interest" description="Disordered" evidence="10">
    <location>
        <begin position="1"/>
        <end position="34"/>
    </location>
</feature>
<dbReference type="InterPro" id="IPR003593">
    <property type="entry name" value="AAA+_ATPase"/>
</dbReference>
<feature type="domain" description="FtsK" evidence="12">
    <location>
        <begin position="1143"/>
        <end position="1329"/>
    </location>
</feature>
<keyword evidence="2" id="KW-1003">Cell membrane</keyword>
<protein>
    <submittedName>
        <fullName evidence="13">Type VII secretion protein EccCa</fullName>
    </submittedName>
</protein>
<evidence type="ECO:0000313" key="13">
    <source>
        <dbReference type="EMBL" id="MBY8877398.1"/>
    </source>
</evidence>
<evidence type="ECO:0000256" key="8">
    <source>
        <dbReference type="ARBA" id="ARBA00023136"/>
    </source>
</evidence>
<feature type="transmembrane region" description="Helical" evidence="11">
    <location>
        <begin position="67"/>
        <end position="86"/>
    </location>
</feature>
<gene>
    <name evidence="13" type="primary">eccCa</name>
    <name evidence="13" type="ORF">K7862_07050</name>
</gene>
<evidence type="ECO:0000259" key="12">
    <source>
        <dbReference type="PROSITE" id="PS50901"/>
    </source>
</evidence>
<dbReference type="PANTHER" id="PTHR22683:SF1">
    <property type="entry name" value="TYPE VII SECRETION SYSTEM PROTEIN ESSC"/>
    <property type="match status" value="1"/>
</dbReference>
<dbReference type="PANTHER" id="PTHR22683">
    <property type="entry name" value="SPORULATION PROTEIN RELATED"/>
    <property type="match status" value="1"/>
</dbReference>
<evidence type="ECO:0000256" key="11">
    <source>
        <dbReference type="SAM" id="Phobius"/>
    </source>
</evidence>
<dbReference type="NCBIfam" id="TIGR03925">
    <property type="entry name" value="T7SS_EccC_b"/>
    <property type="match status" value="1"/>
</dbReference>
<evidence type="ECO:0000256" key="10">
    <source>
        <dbReference type="SAM" id="MobiDB-lite"/>
    </source>
</evidence>
<evidence type="ECO:0000256" key="6">
    <source>
        <dbReference type="ARBA" id="ARBA00022840"/>
    </source>
</evidence>
<dbReference type="Pfam" id="PF01580">
    <property type="entry name" value="FtsK_SpoIIIE"/>
    <property type="match status" value="2"/>
</dbReference>
<feature type="region of interest" description="Disordered" evidence="10">
    <location>
        <begin position="726"/>
        <end position="770"/>
    </location>
</feature>
<dbReference type="InterPro" id="IPR023836">
    <property type="entry name" value="EccCa-like_Actinobacteria"/>
</dbReference>
<keyword evidence="3 11" id="KW-0812">Transmembrane</keyword>
<keyword evidence="14" id="KW-1185">Reference proteome</keyword>
<reference evidence="13 14" key="1">
    <citation type="submission" date="2021-08" db="EMBL/GenBank/DDBJ databases">
        <title>WGS of actinomycetes from Thailand.</title>
        <authorList>
            <person name="Thawai C."/>
        </authorList>
    </citation>
    <scope>NUCLEOTIDE SEQUENCE [LARGE SCALE GENOMIC DNA]</scope>
    <source>
        <strain evidence="13 14">PLK6-54</strain>
    </source>
</reference>
<evidence type="ECO:0000256" key="1">
    <source>
        <dbReference type="ARBA" id="ARBA00004651"/>
    </source>
</evidence>
<evidence type="ECO:0000256" key="9">
    <source>
        <dbReference type="PROSITE-ProRule" id="PRU00289"/>
    </source>
</evidence>
<feature type="domain" description="FtsK" evidence="12">
    <location>
        <begin position="849"/>
        <end position="1040"/>
    </location>
</feature>
<dbReference type="InterPro" id="IPR027417">
    <property type="entry name" value="P-loop_NTPase"/>
</dbReference>
<keyword evidence="7 11" id="KW-1133">Transmembrane helix</keyword>
<dbReference type="InterPro" id="IPR002543">
    <property type="entry name" value="FtsK_dom"/>
</dbReference>
<name>A0ABS7Q367_9ACTN</name>
<proteinExistence type="predicted"/>
<dbReference type="SUPFAM" id="SSF52540">
    <property type="entry name" value="P-loop containing nucleoside triphosphate hydrolases"/>
    <property type="match status" value="3"/>
</dbReference>
<dbReference type="Gene3D" id="3.40.50.300">
    <property type="entry name" value="P-loop containing nucleotide triphosphate hydrolases"/>
    <property type="match status" value="4"/>
</dbReference>
<feature type="binding site" evidence="9">
    <location>
        <begin position="483"/>
        <end position="490"/>
    </location>
    <ligand>
        <name>ATP</name>
        <dbReference type="ChEBI" id="CHEBI:30616"/>
    </ligand>
</feature>
<accession>A0ABS7Q367</accession>
<sequence>MVHFRRPARRGGPQMPEGDLALQEPPVMSEPQPSGNAMLTYLPMAMMSGAIVLLYTRPGTASSPVTYLIVGMMVLSMAMMLVGQLARAGNERRNKLKGARRDYLRYLGAQRRRVRRAVADQQRALAWRHPEPAALWSFAGTSRLWERRPGDEDFGEVRLAVGDQRLSLRLTANATRPVDDLDPLTAHALRAFINTYSTVPEQPIAVFLRTWARVLLHGDRERTVGATRALVAQLAVMHAPQDLVLAFCVAPERRPEWDWAKWLPHSLHPLENDAAGPARLIATTADELEDLLGEEFTERPAFDAGAAPSKDEPFTVVVVDGGRLPAGHRFDRAGFRNAVVVDCGATLSWRPGRTVLRLRFDGDGEVGLVRTDRNRKETTTPLGRADSLGPRAARALAAQLAPMRTGDSGEAARPLESDIQLTSLLGIPDLHRHDVDGYWLRRAQNGQARLRVPIAVGADGRAVELDIKESAQGGMGPHGMLIGATGSGKSELLRTLVLGLALTHSSETLNFVLVDFKGGATFLGLDELPHTSAVITNLADEAALVSRMQDALHGELIRRQELLRAAGNHTSALEYERARAAGAPLAPLPSLFVVVDEFSELLAAHREFMDLFVMIGRLGRSLGVHLLLASQRLDEGRMHQLESHLSYRIGLRTFSAMESRGVLGVPDAYELPPQPGSGFLKSGVEALTRFRAAYVSGAYRQRAGALAQAQVAHQVVPWTGEWVEKRERAQDAGAEPGREPLALAGARPGGAGPQLPGAGAQSTGPDPLVSEPDAGENSLLSVAIGRLHAAGPPAHQVWLPPLDLPPTLDRLLPPLAPDHALGLTTADWPGRGGLTVPVGIIDRPFEQKRDLLTVDLSGAGGHVGIAGGPQSGKSTLVRSLIAALALTHTPREVQFYCLDFGGGTLAALAGLPHVGGVAGRLDHERVSRTLAEITSLLSRRERLFLEHGIDSMPTFRRRRAAGEFPDEPHGDVFLVIDGWSTVRQDFQDHVPTVNRIAAGGLSYGVHLVTTAARWVELSSQIRDQSATRVELRMGDPLDSMVDIRRAGSVPRSPGRGLTTDSKLHFLAALPRIDGVESAADLADGVGDLVADAAESWTGPAAPPVRMLPTLLPVAELPPPPAAAVAAAREGRPPRALFRIPLGVEETELGTAWHDFTEAPHLVAFGDTESGKTNLLRLIARSITERFTPAQARVLVVDFRRELIDAVPEPYRLGHAVSVDQLRELVDGAARALRTRAPGPEVTPARMRQADWWRGPRLFILIDDYDLVANPMRNPFEPLLEHLPLGYEVGFHMVLTRAAAGAMRGINDPLVRRLLEVNAPGLLMSCPPAEGYLFNNTKPRLLPPGRALYITRRSTVQVQTAITEAEELVPDLF</sequence>
<dbReference type="PROSITE" id="PS50901">
    <property type="entry name" value="FTSK"/>
    <property type="match status" value="3"/>
</dbReference>
<organism evidence="13 14">
    <name type="scientific">Actinacidiphila acidipaludis</name>
    <dbReference type="NCBI Taxonomy" id="2873382"/>
    <lineage>
        <taxon>Bacteria</taxon>
        <taxon>Bacillati</taxon>
        <taxon>Actinomycetota</taxon>
        <taxon>Actinomycetes</taxon>
        <taxon>Kitasatosporales</taxon>
        <taxon>Streptomycetaceae</taxon>
        <taxon>Actinacidiphila</taxon>
    </lineage>
</organism>
<feature type="binding site" evidence="9">
    <location>
        <begin position="867"/>
        <end position="874"/>
    </location>
    <ligand>
        <name>ATP</name>
        <dbReference type="ChEBI" id="CHEBI:30616"/>
    </ligand>
</feature>
<dbReference type="SMART" id="SM00382">
    <property type="entry name" value="AAA"/>
    <property type="match status" value="3"/>
</dbReference>
<keyword evidence="6 9" id="KW-0067">ATP-binding</keyword>
<comment type="subcellular location">
    <subcellularLocation>
        <location evidence="1">Cell membrane</location>
        <topology evidence="1">Multi-pass membrane protein</topology>
    </subcellularLocation>
</comment>